<dbReference type="Pfam" id="PF00722">
    <property type="entry name" value="Glyco_hydro_16"/>
    <property type="match status" value="1"/>
</dbReference>
<dbReference type="PANTHER" id="PTHR10963">
    <property type="entry name" value="GLYCOSYL HYDROLASE-RELATED"/>
    <property type="match status" value="1"/>
</dbReference>
<dbReference type="GO" id="GO:0005975">
    <property type="term" value="P:carbohydrate metabolic process"/>
    <property type="evidence" value="ECO:0007669"/>
    <property type="project" value="InterPro"/>
</dbReference>
<name>A0A090W7R9_9FLAO</name>
<dbReference type="GO" id="GO:0052861">
    <property type="term" value="F:endo-1,3(4)-beta-glucanase activity"/>
    <property type="evidence" value="ECO:0007669"/>
    <property type="project" value="UniProtKB-EC"/>
</dbReference>
<dbReference type="PANTHER" id="PTHR10963:SF55">
    <property type="entry name" value="GLYCOSIDE HYDROLASE FAMILY 16 PROTEIN"/>
    <property type="match status" value="1"/>
</dbReference>
<evidence type="ECO:0000256" key="1">
    <source>
        <dbReference type="ARBA" id="ARBA00006865"/>
    </source>
</evidence>
<comment type="similarity">
    <text evidence="1">Belongs to the glycosyl hydrolase 16 family.</text>
</comment>
<dbReference type="EC" id="3.2.1.6" evidence="3"/>
<sequence>MILEIKPNRIFVLGFITLLTLQFSCSNSDSETDEVAEEEEEVVVIIPPVDNEIDSAYPLSDQSNVGLWILNTEVSDEFDGVALDESKWLIQGRNGEFQSNFKGRAPSQFSTNNVRLEDGKLKLETRWEPDYNFSPTVASDGTKYENVTTAAVITKQEFVYGYLEVKCKAADAEITSSFWGTGNNTELDFFEMFGDHRQATKLIKDKELWWSIHDWSAAGSGKTTYTEHHQLDFRVAEAFHVYGYEWSAEGIKIYLDGVLFKDVPKATINAYNDVVNENGGNGANENYVVTKPIKLWFDQETFPWHGVPNSKEDLELNSPDSKKSDGIVDFEIEYLRVWKKS</sequence>
<dbReference type="Proteomes" id="UP000029644">
    <property type="component" value="Unassembled WGS sequence"/>
</dbReference>
<dbReference type="InterPro" id="IPR013320">
    <property type="entry name" value="ConA-like_dom_sf"/>
</dbReference>
<keyword evidence="3" id="KW-0378">Hydrolase</keyword>
<keyword evidence="3" id="KW-0326">Glycosidase</keyword>
<accession>A0A090W7R9</accession>
<dbReference type="RefSeq" id="WP_052415414.1">
    <property type="nucleotide sequence ID" value="NZ_BBNQ01000012.1"/>
</dbReference>
<dbReference type="EMBL" id="BBNQ01000012">
    <property type="protein sequence ID" value="GAL63582.1"/>
    <property type="molecule type" value="Genomic_DNA"/>
</dbReference>
<dbReference type="InterPro" id="IPR050546">
    <property type="entry name" value="Glycosyl_Hydrlase_16"/>
</dbReference>
<dbReference type="PROSITE" id="PS51762">
    <property type="entry name" value="GH16_2"/>
    <property type="match status" value="1"/>
</dbReference>
<dbReference type="Gene3D" id="2.60.120.200">
    <property type="match status" value="1"/>
</dbReference>
<dbReference type="SUPFAM" id="SSF49899">
    <property type="entry name" value="Concanavalin A-like lectins/glucanases"/>
    <property type="match status" value="1"/>
</dbReference>
<evidence type="ECO:0000259" key="2">
    <source>
        <dbReference type="PROSITE" id="PS51762"/>
    </source>
</evidence>
<protein>
    <submittedName>
        <fullName evidence="3">Endo-1,3(4)-beta-glucanase</fullName>
        <ecNumber evidence="3">3.2.1.6</ecNumber>
    </submittedName>
</protein>
<dbReference type="AlphaFoldDB" id="A0A090W7R9"/>
<evidence type="ECO:0000313" key="4">
    <source>
        <dbReference type="Proteomes" id="UP000029644"/>
    </source>
</evidence>
<reference evidence="3 4" key="1">
    <citation type="journal article" date="2014" name="Genome Announc.">
        <title>Draft Genome Sequences of Marine Flavobacterium Algibacter lectus Strains SS8 and NR4.</title>
        <authorList>
            <person name="Takatani N."/>
            <person name="Nakanishi M."/>
            <person name="Meirelles P."/>
            <person name="Mino S."/>
            <person name="Suda W."/>
            <person name="Oshima K."/>
            <person name="Hattori M."/>
            <person name="Ohkuma M."/>
            <person name="Hosokawa M."/>
            <person name="Miyashita K."/>
            <person name="Thompson F.L."/>
            <person name="Niwa A."/>
            <person name="Sawabe T."/>
            <person name="Sawabe T."/>
        </authorList>
    </citation>
    <scope>NUCLEOTIDE SEQUENCE [LARGE SCALE GENOMIC DNA]</scope>
    <source>
        <strain evidence="3 4">JCM 19300</strain>
    </source>
</reference>
<feature type="domain" description="GH16" evidence="2">
    <location>
        <begin position="60"/>
        <end position="341"/>
    </location>
</feature>
<evidence type="ECO:0000313" key="3">
    <source>
        <dbReference type="EMBL" id="GAL63582.1"/>
    </source>
</evidence>
<proteinExistence type="inferred from homology"/>
<dbReference type="OrthoDB" id="973752at2"/>
<comment type="caution">
    <text evidence="3">The sequence shown here is derived from an EMBL/GenBank/DDBJ whole genome shotgun (WGS) entry which is preliminary data.</text>
</comment>
<gene>
    <name evidence="3" type="ORF">JCM19300_1931</name>
</gene>
<dbReference type="InterPro" id="IPR000757">
    <property type="entry name" value="Beta-glucanase-like"/>
</dbReference>
<organism evidence="3 4">
    <name type="scientific">Algibacter lectus</name>
    <dbReference type="NCBI Taxonomy" id="221126"/>
    <lineage>
        <taxon>Bacteria</taxon>
        <taxon>Pseudomonadati</taxon>
        <taxon>Bacteroidota</taxon>
        <taxon>Flavobacteriia</taxon>
        <taxon>Flavobacteriales</taxon>
        <taxon>Flavobacteriaceae</taxon>
        <taxon>Algibacter</taxon>
    </lineage>
</organism>